<dbReference type="InterPro" id="IPR036514">
    <property type="entry name" value="SGNH_hydro_sf"/>
</dbReference>
<evidence type="ECO:0000256" key="1">
    <source>
        <dbReference type="ARBA" id="ARBA00008668"/>
    </source>
</evidence>
<dbReference type="PANTHER" id="PTHR45642">
    <property type="entry name" value="GDSL ESTERASE/LIPASE EXL3"/>
    <property type="match status" value="1"/>
</dbReference>
<comment type="similarity">
    <text evidence="1">Belongs to the 'GDSL' lipolytic enzyme family.</text>
</comment>
<gene>
    <name evidence="3" type="ORF">D0Y65_004832</name>
</gene>
<dbReference type="InterPro" id="IPR001087">
    <property type="entry name" value="GDSL"/>
</dbReference>
<dbReference type="Pfam" id="PF00657">
    <property type="entry name" value="Lipase_GDSL"/>
    <property type="match status" value="1"/>
</dbReference>
<proteinExistence type="inferred from homology"/>
<dbReference type="CDD" id="cd01837">
    <property type="entry name" value="SGNH_plant_lipase_like"/>
    <property type="match status" value="1"/>
</dbReference>
<sequence length="356" mass="39651">MALTVHLIILMHVCTLVVVRSDPLPKPNFSSILVFGDSSADSGNNNYIMGSLAKANHLPYGKDFPGHVPTGRFSNGKLVIDFLASILNIKDGVPPYLNPNLPNKELLTGVCFASGGSGFDDCTAASANAISMTKQIEYFKAYVAKLNRITGENETKQILGDALVIIGAGSNDFLLKFYDRPHATVMFNINMYQDYLLDRLQILIKDLYDYECRKFLVSGLPPIGCIPFQITLKFERDRKCVLQENFDAEQYNQKLVQRLLQIQAMLPGSRLVYLDLYYSILNLINHPENYGLEVTNRGCCGLGALEVAALCNKLTPVCNDASKYVFWDSFHLSEVSNQYLAKCVEINVLPQFCNSS</sequence>
<dbReference type="InterPro" id="IPR035669">
    <property type="entry name" value="SGNH_plant_lipase-like"/>
</dbReference>
<accession>A0A445LSW9</accession>
<keyword evidence="4" id="KW-1185">Reference proteome</keyword>
<keyword evidence="2" id="KW-0732">Signal</keyword>
<evidence type="ECO:0000313" key="4">
    <source>
        <dbReference type="Proteomes" id="UP000289340"/>
    </source>
</evidence>
<dbReference type="PANTHER" id="PTHR45642:SF120">
    <property type="entry name" value="GDSL-LIKE LIPASE_ACYLHYDROLASE"/>
    <property type="match status" value="1"/>
</dbReference>
<dbReference type="GO" id="GO:0016788">
    <property type="term" value="F:hydrolase activity, acting on ester bonds"/>
    <property type="evidence" value="ECO:0007669"/>
    <property type="project" value="InterPro"/>
</dbReference>
<comment type="caution">
    <text evidence="3">The sequence shown here is derived from an EMBL/GenBank/DDBJ whole genome shotgun (WGS) entry which is preliminary data.</text>
</comment>
<dbReference type="Gene3D" id="3.40.50.1110">
    <property type="entry name" value="SGNH hydrolase"/>
    <property type="match status" value="1"/>
</dbReference>
<dbReference type="EMBL" id="QZWG01000002">
    <property type="protein sequence ID" value="RZC26356.1"/>
    <property type="molecule type" value="Genomic_DNA"/>
</dbReference>
<dbReference type="Gramene" id="XM_028359106.1">
    <property type="protein sequence ID" value="XP_028214907.1"/>
    <property type="gene ID" value="LOC114396945"/>
</dbReference>
<reference evidence="3 4" key="1">
    <citation type="submission" date="2018-09" db="EMBL/GenBank/DDBJ databases">
        <title>A high-quality reference genome of wild soybean provides a powerful tool to mine soybean genomes.</title>
        <authorList>
            <person name="Xie M."/>
            <person name="Chung C.Y.L."/>
            <person name="Li M.-W."/>
            <person name="Wong F.-L."/>
            <person name="Chan T.-F."/>
            <person name="Lam H.-M."/>
        </authorList>
    </citation>
    <scope>NUCLEOTIDE SEQUENCE [LARGE SCALE GENOMIC DNA]</scope>
    <source>
        <strain evidence="4">cv. W05</strain>
        <tissue evidence="3">Hypocotyl of etiolated seedlings</tissue>
    </source>
</reference>
<evidence type="ECO:0000256" key="2">
    <source>
        <dbReference type="SAM" id="SignalP"/>
    </source>
</evidence>
<dbReference type="InterPro" id="IPR050592">
    <property type="entry name" value="GDSL_lipolytic_enzyme"/>
</dbReference>
<dbReference type="SUPFAM" id="SSF52266">
    <property type="entry name" value="SGNH hydrolase"/>
    <property type="match status" value="1"/>
</dbReference>
<feature type="signal peptide" evidence="2">
    <location>
        <begin position="1"/>
        <end position="21"/>
    </location>
</feature>
<organism evidence="3 4">
    <name type="scientific">Glycine soja</name>
    <name type="common">Wild soybean</name>
    <dbReference type="NCBI Taxonomy" id="3848"/>
    <lineage>
        <taxon>Eukaryota</taxon>
        <taxon>Viridiplantae</taxon>
        <taxon>Streptophyta</taxon>
        <taxon>Embryophyta</taxon>
        <taxon>Tracheophyta</taxon>
        <taxon>Spermatophyta</taxon>
        <taxon>Magnoliopsida</taxon>
        <taxon>eudicotyledons</taxon>
        <taxon>Gunneridae</taxon>
        <taxon>Pentapetalae</taxon>
        <taxon>rosids</taxon>
        <taxon>fabids</taxon>
        <taxon>Fabales</taxon>
        <taxon>Fabaceae</taxon>
        <taxon>Papilionoideae</taxon>
        <taxon>50 kb inversion clade</taxon>
        <taxon>NPAAA clade</taxon>
        <taxon>indigoferoid/millettioid clade</taxon>
        <taxon>Phaseoleae</taxon>
        <taxon>Glycine</taxon>
        <taxon>Glycine subgen. Soja</taxon>
    </lineage>
</organism>
<dbReference type="AlphaFoldDB" id="A0A445LSW9"/>
<name>A0A445LSW9_GLYSO</name>
<dbReference type="Proteomes" id="UP000289340">
    <property type="component" value="Chromosome 2"/>
</dbReference>
<protein>
    <submittedName>
        <fullName evidence="3">GDSL esterase/lipase</fullName>
    </submittedName>
</protein>
<feature type="chain" id="PRO_5019197864" evidence="2">
    <location>
        <begin position="22"/>
        <end position="356"/>
    </location>
</feature>
<evidence type="ECO:0000313" key="3">
    <source>
        <dbReference type="EMBL" id="RZC26356.1"/>
    </source>
</evidence>